<proteinExistence type="predicted"/>
<dbReference type="AlphaFoldDB" id="A0AAE1D5Q5"/>
<accession>A0AAE1D5Q5</accession>
<dbReference type="Proteomes" id="UP001283361">
    <property type="component" value="Unassembled WGS sequence"/>
</dbReference>
<evidence type="ECO:0000313" key="2">
    <source>
        <dbReference type="Proteomes" id="UP001283361"/>
    </source>
</evidence>
<dbReference type="EMBL" id="JAWDGP010005274">
    <property type="protein sequence ID" value="KAK3758326.1"/>
    <property type="molecule type" value="Genomic_DNA"/>
</dbReference>
<keyword evidence="2" id="KW-1185">Reference proteome</keyword>
<gene>
    <name evidence="1" type="ORF">RRG08_004147</name>
</gene>
<organism evidence="1 2">
    <name type="scientific">Elysia crispata</name>
    <name type="common">lettuce slug</name>
    <dbReference type="NCBI Taxonomy" id="231223"/>
    <lineage>
        <taxon>Eukaryota</taxon>
        <taxon>Metazoa</taxon>
        <taxon>Spiralia</taxon>
        <taxon>Lophotrochozoa</taxon>
        <taxon>Mollusca</taxon>
        <taxon>Gastropoda</taxon>
        <taxon>Heterobranchia</taxon>
        <taxon>Euthyneura</taxon>
        <taxon>Panpulmonata</taxon>
        <taxon>Sacoglossa</taxon>
        <taxon>Placobranchoidea</taxon>
        <taxon>Plakobranchidae</taxon>
        <taxon>Elysia</taxon>
    </lineage>
</organism>
<evidence type="ECO:0000313" key="1">
    <source>
        <dbReference type="EMBL" id="KAK3758326.1"/>
    </source>
</evidence>
<comment type="caution">
    <text evidence="1">The sequence shown here is derived from an EMBL/GenBank/DDBJ whole genome shotgun (WGS) entry which is preliminary data.</text>
</comment>
<name>A0AAE1D5Q5_9GAST</name>
<reference evidence="1" key="1">
    <citation type="journal article" date="2023" name="G3 (Bethesda)">
        <title>A reference genome for the long-term kleptoplast-retaining sea slug Elysia crispata morphotype clarki.</title>
        <authorList>
            <person name="Eastman K.E."/>
            <person name="Pendleton A.L."/>
            <person name="Shaikh M.A."/>
            <person name="Suttiyut T."/>
            <person name="Ogas R."/>
            <person name="Tomko P."/>
            <person name="Gavelis G."/>
            <person name="Widhalm J.R."/>
            <person name="Wisecaver J.H."/>
        </authorList>
    </citation>
    <scope>NUCLEOTIDE SEQUENCE</scope>
    <source>
        <strain evidence="1">ECLA1</strain>
    </source>
</reference>
<protein>
    <submittedName>
        <fullName evidence="1">Uncharacterized protein</fullName>
    </submittedName>
</protein>
<sequence length="94" mass="10496">MGEQPKLFQSLPLYFRANPKRLVIQFGLSMSRKTLTTGVKFCDTQRAAERLRSSRSGQCELCGTDRGKDQGPVRPACPSLSVFASRDKESPNLF</sequence>